<protein>
    <recommendedName>
        <fullName evidence="3">5'-Nucleotidase C-terminal domain-containing protein</fullName>
    </recommendedName>
</protein>
<dbReference type="Pfam" id="PF02872">
    <property type="entry name" value="5_nucleotid_C"/>
    <property type="match status" value="1"/>
</dbReference>
<name>A0A6U1Q4P0_CYCTE</name>
<dbReference type="SUPFAM" id="SSF55816">
    <property type="entry name" value="5'-nucleotidase (syn. UDP-sugar hydrolase), C-terminal domain"/>
    <property type="match status" value="1"/>
</dbReference>
<evidence type="ECO:0000259" key="3">
    <source>
        <dbReference type="Pfam" id="PF02872"/>
    </source>
</evidence>
<dbReference type="PANTHER" id="PTHR11575">
    <property type="entry name" value="5'-NUCLEOTIDASE-RELATED"/>
    <property type="match status" value="1"/>
</dbReference>
<dbReference type="InterPro" id="IPR008334">
    <property type="entry name" value="5'-Nucleotdase_C"/>
</dbReference>
<dbReference type="Gene3D" id="3.90.780.10">
    <property type="entry name" value="5'-Nucleotidase, C-terminal domain"/>
    <property type="match status" value="1"/>
</dbReference>
<evidence type="ECO:0000313" key="4">
    <source>
        <dbReference type="EMBL" id="CAD8933901.1"/>
    </source>
</evidence>
<reference evidence="4" key="1">
    <citation type="submission" date="2021-01" db="EMBL/GenBank/DDBJ databases">
        <authorList>
            <person name="Corre E."/>
            <person name="Pelletier E."/>
            <person name="Niang G."/>
            <person name="Scheremetjew M."/>
            <person name="Finn R."/>
            <person name="Kale V."/>
            <person name="Holt S."/>
            <person name="Cochrane G."/>
            <person name="Meng A."/>
            <person name="Brown T."/>
            <person name="Cohen L."/>
        </authorList>
    </citation>
    <scope>NUCLEOTIDE SEQUENCE</scope>
    <source>
        <strain evidence="4">ECT3854</strain>
    </source>
</reference>
<organism evidence="4">
    <name type="scientific">Cyclophora tenuis</name>
    <name type="common">Marine diatom</name>
    <dbReference type="NCBI Taxonomy" id="216820"/>
    <lineage>
        <taxon>Eukaryota</taxon>
        <taxon>Sar</taxon>
        <taxon>Stramenopiles</taxon>
        <taxon>Ochrophyta</taxon>
        <taxon>Bacillariophyta</taxon>
        <taxon>Fragilariophyceae</taxon>
        <taxon>Fragilariophycidae</taxon>
        <taxon>Cyclophorales</taxon>
        <taxon>Cyclophoraceae</taxon>
        <taxon>Cyclophora</taxon>
    </lineage>
</organism>
<sequence>MKDPCPLTRVEQVQEVVQSMWFQDALQEPNIAAILVLAHMDVNDPLVTVLLQAIRSTLGQQFPVQFITGHTHYRGFLQLDDYATSFEAGRYLDTIGFVSFPSVHTTTDENLANTNTNTSDLFHHVFLDTNVKKLRKEVLDMRFSFQFFTTRGRQLQQLIYRTRHKLGLHNQIACHNETLLLENGLQESQSLWGFYRQNVVNSFLFQNDPTKVLFQSQGSFRYDLFKGRITLDDVIAVAPFNDTIYKIAADLTGAQLLQVLGHEPNTDLNPAAREMSKLPQTIVSVDSFDSDAVYELYTVDFELQHWTDRVNQVLSGNTTSNTTTTTTTTVTPEPLNWTITLLWRSYAETYMTGHCPRPNPIDTVEEEAEGRSLSTIIVGSIMIVVALLSVFLCLGIILRRIMRFAGYSSMATSNNVTTPSIRVTKAVEGFDEDDMELI</sequence>
<dbReference type="AlphaFoldDB" id="A0A6U1Q4P0"/>
<dbReference type="SUPFAM" id="SSF56300">
    <property type="entry name" value="Metallo-dependent phosphatases"/>
    <property type="match status" value="1"/>
</dbReference>
<dbReference type="InterPro" id="IPR029052">
    <property type="entry name" value="Metallo-depent_PP-like"/>
</dbReference>
<keyword evidence="2" id="KW-0472">Membrane</keyword>
<dbReference type="EMBL" id="HBFW01007543">
    <property type="protein sequence ID" value="CAD8933901.1"/>
    <property type="molecule type" value="Transcribed_RNA"/>
</dbReference>
<dbReference type="GO" id="GO:0005829">
    <property type="term" value="C:cytosol"/>
    <property type="evidence" value="ECO:0007669"/>
    <property type="project" value="TreeGrafter"/>
</dbReference>
<evidence type="ECO:0000313" key="5">
    <source>
        <dbReference type="EMBL" id="CAD8933902.1"/>
    </source>
</evidence>
<keyword evidence="2" id="KW-1133">Transmembrane helix</keyword>
<dbReference type="GO" id="GO:0016787">
    <property type="term" value="F:hydrolase activity"/>
    <property type="evidence" value="ECO:0007669"/>
    <property type="project" value="InterPro"/>
</dbReference>
<dbReference type="EMBL" id="HBFW01007544">
    <property type="protein sequence ID" value="CAD8933902.1"/>
    <property type="molecule type" value="Transcribed_RNA"/>
</dbReference>
<evidence type="ECO:0000256" key="2">
    <source>
        <dbReference type="SAM" id="Phobius"/>
    </source>
</evidence>
<dbReference type="PANTHER" id="PTHR11575:SF22">
    <property type="entry name" value="ADL392WP"/>
    <property type="match status" value="1"/>
</dbReference>
<feature type="domain" description="5'-Nucleotidase C-terminal" evidence="3">
    <location>
        <begin position="198"/>
        <end position="266"/>
    </location>
</feature>
<comment type="similarity">
    <text evidence="1">Belongs to the 5'-nucleotidase family.</text>
</comment>
<proteinExistence type="inferred from homology"/>
<dbReference type="Gene3D" id="3.60.21.10">
    <property type="match status" value="1"/>
</dbReference>
<dbReference type="InterPro" id="IPR006179">
    <property type="entry name" value="5_nucleotidase/apyrase"/>
</dbReference>
<evidence type="ECO:0000256" key="1">
    <source>
        <dbReference type="ARBA" id="ARBA00006654"/>
    </source>
</evidence>
<gene>
    <name evidence="4" type="ORF">CTEN0397_LOCUS4930</name>
    <name evidence="5" type="ORF">CTEN0397_LOCUS4931</name>
</gene>
<accession>A0A6U1Q4P0</accession>
<keyword evidence="2" id="KW-0812">Transmembrane</keyword>
<dbReference type="InterPro" id="IPR036907">
    <property type="entry name" value="5'-Nucleotdase_C_sf"/>
</dbReference>
<dbReference type="GO" id="GO:0009166">
    <property type="term" value="P:nucleotide catabolic process"/>
    <property type="evidence" value="ECO:0007669"/>
    <property type="project" value="InterPro"/>
</dbReference>
<feature type="transmembrane region" description="Helical" evidence="2">
    <location>
        <begin position="376"/>
        <end position="398"/>
    </location>
</feature>